<dbReference type="GO" id="GO:0003723">
    <property type="term" value="F:RNA binding"/>
    <property type="evidence" value="ECO:0007669"/>
    <property type="project" value="UniProtKB-KW"/>
</dbReference>
<feature type="compositionally biased region" description="Acidic residues" evidence="10">
    <location>
        <begin position="471"/>
        <end position="487"/>
    </location>
</feature>
<comment type="function">
    <text evidence="9">Involved in intercistronic processing of primary transcripts from chloroplast operons. The endonucleolytic activity of the enzyme depends on the number of phosphates at the 5' end, is inhibited by structured RNA, and preferentially cleaves A/U-rich sequences.</text>
</comment>
<dbReference type="InterPro" id="IPR002044">
    <property type="entry name" value="CBM20"/>
</dbReference>
<evidence type="ECO:0000256" key="1">
    <source>
        <dbReference type="ARBA" id="ARBA00001946"/>
    </source>
</evidence>
<evidence type="ECO:0000259" key="11">
    <source>
        <dbReference type="PROSITE" id="PS51166"/>
    </source>
</evidence>
<feature type="compositionally biased region" description="Low complexity" evidence="10">
    <location>
        <begin position="543"/>
        <end position="555"/>
    </location>
</feature>
<keyword evidence="8" id="KW-0694">RNA-binding</keyword>
<dbReference type="InterPro" id="IPR012340">
    <property type="entry name" value="NA-bd_OB-fold"/>
</dbReference>
<keyword evidence="4" id="KW-0479">Metal-binding</keyword>
<evidence type="ECO:0000256" key="6">
    <source>
        <dbReference type="ARBA" id="ARBA00022801"/>
    </source>
</evidence>
<dbReference type="GO" id="GO:0005737">
    <property type="term" value="C:cytoplasm"/>
    <property type="evidence" value="ECO:0007669"/>
    <property type="project" value="TreeGrafter"/>
</dbReference>
<dbReference type="InterPro" id="IPR013783">
    <property type="entry name" value="Ig-like_fold"/>
</dbReference>
<evidence type="ECO:0000256" key="2">
    <source>
        <dbReference type="ARBA" id="ARBA00005522"/>
    </source>
</evidence>
<keyword evidence="5" id="KW-0255">Endonuclease</keyword>
<dbReference type="RefSeq" id="XP_022771639.1">
    <property type="nucleotide sequence ID" value="XM_022915904.1"/>
</dbReference>
<evidence type="ECO:0000256" key="3">
    <source>
        <dbReference type="ARBA" id="ARBA00022722"/>
    </source>
</evidence>
<dbReference type="PROSITE" id="PS51166">
    <property type="entry name" value="CBM20"/>
    <property type="match status" value="1"/>
</dbReference>
<evidence type="ECO:0000256" key="4">
    <source>
        <dbReference type="ARBA" id="ARBA00022723"/>
    </source>
</evidence>
<comment type="cofactor">
    <cofactor evidence="1">
        <name>Mg(2+)</name>
        <dbReference type="ChEBI" id="CHEBI:18420"/>
    </cofactor>
</comment>
<dbReference type="GO" id="GO:0046872">
    <property type="term" value="F:metal ion binding"/>
    <property type="evidence" value="ECO:0007669"/>
    <property type="project" value="UniProtKB-KW"/>
</dbReference>
<dbReference type="GO" id="GO:0006364">
    <property type="term" value="P:rRNA processing"/>
    <property type="evidence" value="ECO:0007669"/>
    <property type="project" value="TreeGrafter"/>
</dbReference>
<dbReference type="GO" id="GO:0004540">
    <property type="term" value="F:RNA nuclease activity"/>
    <property type="evidence" value="ECO:0007669"/>
    <property type="project" value="InterPro"/>
</dbReference>
<dbReference type="GeneID" id="111314487"/>
<dbReference type="AlphaFoldDB" id="A0A6P6B3A8"/>
<dbReference type="Gene3D" id="2.40.50.140">
    <property type="entry name" value="Nucleic acid-binding proteins"/>
    <property type="match status" value="1"/>
</dbReference>
<dbReference type="Gene3D" id="2.60.40.10">
    <property type="entry name" value="Immunoglobulins"/>
    <property type="match status" value="1"/>
</dbReference>
<proteinExistence type="inferred from homology"/>
<feature type="region of interest" description="Disordered" evidence="10">
    <location>
        <begin position="451"/>
        <end position="487"/>
    </location>
</feature>
<dbReference type="Pfam" id="PF00686">
    <property type="entry name" value="CBM_20"/>
    <property type="match status" value="1"/>
</dbReference>
<dbReference type="SMART" id="SM01065">
    <property type="entry name" value="CBM_2"/>
    <property type="match status" value="1"/>
</dbReference>
<dbReference type="NCBIfam" id="TIGR00757">
    <property type="entry name" value="RNaseEG"/>
    <property type="match status" value="1"/>
</dbReference>
<dbReference type="KEGG" id="dzi:111314487"/>
<evidence type="ECO:0000256" key="10">
    <source>
        <dbReference type="SAM" id="MobiDB-lite"/>
    </source>
</evidence>
<feature type="region of interest" description="Disordered" evidence="10">
    <location>
        <begin position="1005"/>
        <end position="1029"/>
    </location>
</feature>
<evidence type="ECO:0000313" key="13">
    <source>
        <dbReference type="RefSeq" id="XP_022771639.1"/>
    </source>
</evidence>
<keyword evidence="3" id="KW-0540">Nuclease</keyword>
<reference evidence="13" key="1">
    <citation type="submission" date="2025-08" db="UniProtKB">
        <authorList>
            <consortium name="RefSeq"/>
        </authorList>
    </citation>
    <scope>IDENTIFICATION</scope>
    <source>
        <tissue evidence="13">Fruit stalk</tissue>
    </source>
</reference>
<dbReference type="Gene3D" id="3.40.1260.20">
    <property type="entry name" value="Ribonuclease E, catalytic domain"/>
    <property type="match status" value="1"/>
</dbReference>
<dbReference type="Pfam" id="PF10150">
    <property type="entry name" value="RNase_E_G"/>
    <property type="match status" value="1"/>
</dbReference>
<dbReference type="FunFam" id="2.60.40.10:FF:001568">
    <property type="entry name" value="Ribonuclease E/G-like protein, chloroplastic"/>
    <property type="match status" value="1"/>
</dbReference>
<dbReference type="SUPFAM" id="SSF50249">
    <property type="entry name" value="Nucleic acid-binding proteins"/>
    <property type="match status" value="1"/>
</dbReference>
<dbReference type="PANTHER" id="PTHR30001">
    <property type="entry name" value="RIBONUCLEASE"/>
    <property type="match status" value="1"/>
</dbReference>
<dbReference type="GO" id="GO:0016787">
    <property type="term" value="F:hydrolase activity"/>
    <property type="evidence" value="ECO:0007669"/>
    <property type="project" value="UniProtKB-KW"/>
</dbReference>
<dbReference type="GO" id="GO:0004519">
    <property type="term" value="F:endonuclease activity"/>
    <property type="evidence" value="ECO:0007669"/>
    <property type="project" value="UniProtKB-KW"/>
</dbReference>
<evidence type="ECO:0000256" key="5">
    <source>
        <dbReference type="ARBA" id="ARBA00022759"/>
    </source>
</evidence>
<keyword evidence="7" id="KW-0460">Magnesium</keyword>
<evidence type="ECO:0000256" key="7">
    <source>
        <dbReference type="ARBA" id="ARBA00022842"/>
    </source>
</evidence>
<name>A0A6P6B3A8_DURZI</name>
<gene>
    <name evidence="13" type="primary">LOC111314487</name>
</gene>
<organism evidence="12 13">
    <name type="scientific">Durio zibethinus</name>
    <name type="common">Durian</name>
    <dbReference type="NCBI Taxonomy" id="66656"/>
    <lineage>
        <taxon>Eukaryota</taxon>
        <taxon>Viridiplantae</taxon>
        <taxon>Streptophyta</taxon>
        <taxon>Embryophyta</taxon>
        <taxon>Tracheophyta</taxon>
        <taxon>Spermatophyta</taxon>
        <taxon>Magnoliopsida</taxon>
        <taxon>eudicotyledons</taxon>
        <taxon>Gunneridae</taxon>
        <taxon>Pentapetalae</taxon>
        <taxon>rosids</taxon>
        <taxon>malvids</taxon>
        <taxon>Malvales</taxon>
        <taxon>Malvaceae</taxon>
        <taxon>Helicteroideae</taxon>
        <taxon>Durio</taxon>
    </lineage>
</organism>
<evidence type="ECO:0000313" key="12">
    <source>
        <dbReference type="Proteomes" id="UP000515121"/>
    </source>
</evidence>
<feature type="region of interest" description="Disordered" evidence="10">
    <location>
        <begin position="543"/>
        <end position="566"/>
    </location>
</feature>
<keyword evidence="12" id="KW-1185">Reference proteome</keyword>
<dbReference type="Proteomes" id="UP000515121">
    <property type="component" value="Unplaced"/>
</dbReference>
<dbReference type="InterPro" id="IPR013784">
    <property type="entry name" value="Carb-bd-like_fold"/>
</dbReference>
<dbReference type="SUPFAM" id="SSF49452">
    <property type="entry name" value="Starch-binding domain-like"/>
    <property type="match status" value="1"/>
</dbReference>
<dbReference type="GO" id="GO:2001070">
    <property type="term" value="F:starch binding"/>
    <property type="evidence" value="ECO:0007669"/>
    <property type="project" value="InterPro"/>
</dbReference>
<protein>
    <submittedName>
        <fullName evidence="13">Ribonuclease E/G-like protein, chloroplastic isoform X1</fullName>
    </submittedName>
</protein>
<sequence>MTKLTISSPQIYQPWSFATPFFTELQHSTFMDVLKVCPRPCGLFSSRTSSCLFRSFQLLSPFSGHHIPLRNMFRFTLCAGNHSSLARSPIMSMKKGVSTATFEGSCEVVWTVEADLTEGQLLYISGESVALGCWEPEMAILMSPTKSANIWRAEVKIACGVNFKYNYFIKGEMPPLSDITWRPGPQFSLSVPPPEKKERKIVVRDLWMRSKTETCPPHAWGSWIEEIPIPIKPSVSVQAKDEDKFMKHRESDPNKLEPFLNDLTADNEIEPSHVVAISDAEEGLYSNTLLSERDQPLEEPWFIHSPLFFLTYGDDMEADLSKINDTVKDEITRLEANNQHDQITAKFLPEESSPVISKKDSVSIVILINSSICTMQRIAVLEDGKLVELLLEPVKSHVQCDSVYLGVVSKFVPHMGGAFVNIGSSRHSLMDINHNREPFIFPPFRQRTKKQTKGLVSGAPGEHSATNEIEPSSEDVEDAEDDDSEDDEVQVMHHNYGDFDVLEVLKESVNGSVVDYDEPNAGFEDLLDGEYHLREGSLLGSSSLEISNGSSGSHSQDVEDVEDADEKKWDHVRKGTKIIVQVVKEGLGTKGPTLTAYPKLRSRFWILLTRCDRIGVSKKITGVERTRLRVIAKTLQPQGFGLTVRTVAIGHSLEELQKDLAGLLSTWKNIVEHAKSAALAADEGVEGATPVLLHRAMGQTLSVVQDYFNDKVNKMVVDSPRTYHEVTNYLQDIAPDLCDRVELYDKRIPLFDEFNIEEEINNILSKRVPLPNGGSLVIEQTEALVSIDVNGGHGMFGYGTSQEKATLDVNLSAVKQIARELRLRDIGGIIVVDFIDMEDDSNKRLVYQEVKKAVERDRSMVKVSELSKHGIMEITRKRVRPSVTFMISEPCSCCHGTGRVEALETSFSKIEQEICRLLAVMKQKANPENPKSWPRFVLRVDQHMCNYLTSGKRTRLTILSSSLKVWILLKVARGFTRGAFELKPFTDETADKNQHQVAISMLRRAEGGTSKSGKKLTLVPVERAKANRK</sequence>
<dbReference type="InterPro" id="IPR019307">
    <property type="entry name" value="RNA-bd_AU-1/RNase_E/G"/>
</dbReference>
<dbReference type="InterPro" id="IPR004659">
    <property type="entry name" value="RNase_E/G"/>
</dbReference>
<dbReference type="OrthoDB" id="6123450at2759"/>
<evidence type="ECO:0000256" key="8">
    <source>
        <dbReference type="ARBA" id="ARBA00022884"/>
    </source>
</evidence>
<evidence type="ECO:0000256" key="9">
    <source>
        <dbReference type="ARBA" id="ARBA00023436"/>
    </source>
</evidence>
<keyword evidence="6" id="KW-0378">Hydrolase</keyword>
<feature type="domain" description="CBM20" evidence="11">
    <location>
        <begin position="100"/>
        <end position="209"/>
    </location>
</feature>
<dbReference type="PANTHER" id="PTHR30001:SF1">
    <property type="entry name" value="RIBONUCLEASE E_G-LIKE PROTEIN, CHLOROPLASTIC"/>
    <property type="match status" value="1"/>
</dbReference>
<comment type="similarity">
    <text evidence="2">Belongs to the RNase E/G family.</text>
</comment>
<accession>A0A6P6B3A8</accession>